<evidence type="ECO:0000313" key="8">
    <source>
        <dbReference type="Proteomes" id="UP000054359"/>
    </source>
</evidence>
<keyword evidence="3" id="KW-0238">DNA-binding</keyword>
<dbReference type="CDD" id="cd11418">
    <property type="entry name" value="bHLH_TS_ASCL"/>
    <property type="match status" value="1"/>
</dbReference>
<evidence type="ECO:0000256" key="2">
    <source>
        <dbReference type="ARBA" id="ARBA00022902"/>
    </source>
</evidence>
<feature type="domain" description="BHLH" evidence="6">
    <location>
        <begin position="100"/>
        <end position="152"/>
    </location>
</feature>
<organism evidence="7 8">
    <name type="scientific">Stegodyphus mimosarum</name>
    <name type="common">African social velvet spider</name>
    <dbReference type="NCBI Taxonomy" id="407821"/>
    <lineage>
        <taxon>Eukaryota</taxon>
        <taxon>Metazoa</taxon>
        <taxon>Ecdysozoa</taxon>
        <taxon>Arthropoda</taxon>
        <taxon>Chelicerata</taxon>
        <taxon>Arachnida</taxon>
        <taxon>Araneae</taxon>
        <taxon>Araneomorphae</taxon>
        <taxon>Entelegynae</taxon>
        <taxon>Eresoidea</taxon>
        <taxon>Eresidae</taxon>
        <taxon>Stegodyphus</taxon>
    </lineage>
</organism>
<dbReference type="FunFam" id="4.10.280.10:FF:000029">
    <property type="entry name" value="Achaete-scute family bHLH transcription factor 1"/>
    <property type="match status" value="1"/>
</dbReference>
<dbReference type="Pfam" id="PF00010">
    <property type="entry name" value="HLH"/>
    <property type="match status" value="1"/>
</dbReference>
<dbReference type="EMBL" id="KK112879">
    <property type="protein sequence ID" value="KFM58743.1"/>
    <property type="molecule type" value="Genomic_DNA"/>
</dbReference>
<gene>
    <name evidence="7" type="ORF">X975_18745</name>
</gene>
<dbReference type="GO" id="GO:0046983">
    <property type="term" value="F:protein dimerization activity"/>
    <property type="evidence" value="ECO:0007669"/>
    <property type="project" value="InterPro"/>
</dbReference>
<evidence type="ECO:0000256" key="4">
    <source>
        <dbReference type="ARBA" id="ARBA00023242"/>
    </source>
</evidence>
<evidence type="ECO:0000256" key="1">
    <source>
        <dbReference type="ARBA" id="ARBA00004123"/>
    </source>
</evidence>
<dbReference type="GO" id="GO:0000977">
    <property type="term" value="F:RNA polymerase II transcription regulatory region sequence-specific DNA binding"/>
    <property type="evidence" value="ECO:0007669"/>
    <property type="project" value="TreeGrafter"/>
</dbReference>
<dbReference type="OrthoDB" id="6241467at2759"/>
<dbReference type="InterPro" id="IPR050283">
    <property type="entry name" value="E-box_TF_Regulators"/>
</dbReference>
<feature type="compositionally biased region" description="Basic residues" evidence="5">
    <location>
        <begin position="76"/>
        <end position="94"/>
    </location>
</feature>
<keyword evidence="4" id="KW-0539">Nucleus</keyword>
<keyword evidence="2" id="KW-0524">Neurogenesis</keyword>
<feature type="non-terminal residue" evidence="7">
    <location>
        <position position="216"/>
    </location>
</feature>
<dbReference type="GO" id="GO:0005634">
    <property type="term" value="C:nucleus"/>
    <property type="evidence" value="ECO:0007669"/>
    <property type="project" value="UniProtKB-SubCell"/>
</dbReference>
<reference evidence="7 8" key="1">
    <citation type="submission" date="2013-11" db="EMBL/GenBank/DDBJ databases">
        <title>Genome sequencing of Stegodyphus mimosarum.</title>
        <authorList>
            <person name="Bechsgaard J."/>
        </authorList>
    </citation>
    <scope>NUCLEOTIDE SEQUENCE [LARGE SCALE GENOMIC DNA]</scope>
</reference>
<dbReference type="PROSITE" id="PS50888">
    <property type="entry name" value="BHLH"/>
    <property type="match status" value="1"/>
</dbReference>
<evidence type="ECO:0000313" key="7">
    <source>
        <dbReference type="EMBL" id="KFM58743.1"/>
    </source>
</evidence>
<dbReference type="PANTHER" id="PTHR23349:SF108">
    <property type="entry name" value="BHLH DOMAIN-CONTAINING PROTEIN"/>
    <property type="match status" value="1"/>
</dbReference>
<dbReference type="OMA" id="PDAWHTS"/>
<name>A0A087T0V4_STEMI</name>
<dbReference type="STRING" id="407821.A0A087T0V4"/>
<proteinExistence type="predicted"/>
<dbReference type="GO" id="GO:0007399">
    <property type="term" value="P:nervous system development"/>
    <property type="evidence" value="ECO:0007669"/>
    <property type="project" value="UniProtKB-KW"/>
</dbReference>
<dbReference type="InterPro" id="IPR011598">
    <property type="entry name" value="bHLH_dom"/>
</dbReference>
<dbReference type="SMART" id="SM00353">
    <property type="entry name" value="HLH"/>
    <property type="match status" value="1"/>
</dbReference>
<evidence type="ECO:0000256" key="5">
    <source>
        <dbReference type="SAM" id="MobiDB-lite"/>
    </source>
</evidence>
<feature type="region of interest" description="Disordered" evidence="5">
    <location>
        <begin position="30"/>
        <end position="98"/>
    </location>
</feature>
<accession>A0A087T0V4</accession>
<evidence type="ECO:0000259" key="6">
    <source>
        <dbReference type="PROSITE" id="PS50888"/>
    </source>
</evidence>
<sequence>MVQDMTQFSSQSLPYNSSYFLPHFKGDNQLPSPWETPVLSSYDGMTRSQHSLTGSFDGPEPMPSLPSPANESAAPTKKKSRKSGSKSNYKHIPHREKPPHLVARRNARERRRVQAVNTAFSRLRKCVPAESRNKRMSKVKTLHRAIEYIQMLQEMLSKADEELGSEDLCLMNVGTDSLNKENEIHQRWLPLDSAWDEENQNSCLSFYDDFTDAMQS</sequence>
<dbReference type="GO" id="GO:0000981">
    <property type="term" value="F:DNA-binding transcription factor activity, RNA polymerase II-specific"/>
    <property type="evidence" value="ECO:0007669"/>
    <property type="project" value="TreeGrafter"/>
</dbReference>
<dbReference type="AlphaFoldDB" id="A0A087T0V4"/>
<dbReference type="Proteomes" id="UP000054359">
    <property type="component" value="Unassembled WGS sequence"/>
</dbReference>
<protein>
    <submittedName>
        <fullName evidence="7">Achaete-scute-like protein</fullName>
    </submittedName>
</protein>
<keyword evidence="8" id="KW-1185">Reference proteome</keyword>
<dbReference type="SUPFAM" id="SSF47459">
    <property type="entry name" value="HLH, helix-loop-helix DNA-binding domain"/>
    <property type="match status" value="1"/>
</dbReference>
<dbReference type="Gene3D" id="4.10.280.10">
    <property type="entry name" value="Helix-loop-helix DNA-binding domain"/>
    <property type="match status" value="1"/>
</dbReference>
<evidence type="ECO:0000256" key="3">
    <source>
        <dbReference type="ARBA" id="ARBA00023125"/>
    </source>
</evidence>
<dbReference type="PANTHER" id="PTHR23349">
    <property type="entry name" value="BASIC HELIX-LOOP-HELIX TRANSCRIPTION FACTOR, TWIST"/>
    <property type="match status" value="1"/>
</dbReference>
<comment type="subcellular location">
    <subcellularLocation>
        <location evidence="1">Nucleus</location>
    </subcellularLocation>
</comment>
<dbReference type="InterPro" id="IPR036638">
    <property type="entry name" value="HLH_DNA-bd_sf"/>
</dbReference>